<keyword evidence="2" id="KW-0813">Transport</keyword>
<dbReference type="Pfam" id="PF01547">
    <property type="entry name" value="SBP_bac_1"/>
    <property type="match status" value="1"/>
</dbReference>
<accession>A0ABS5HMZ8</accession>
<sequence>MAGTAFAETTVDFTVAEYSSKTGPFFEEVATAFEKENPGIDINIEVVPWDTLLQRLTTDIAGGAAPDISIIGTRWLLDFAEQGIAEPVDDYLTPEFKSTFIDTFMAPSVIDGKIMGLPVAASARAMLVNMDLFEKAGAKPPETWDELYDAAKKISALPDSYGFGLQGKEIETDAYFYYSLWTHGGNILNEDGTSGLASPEAIEAATLYKKMLDEGLTQPSPTNYSREDLFNMFKQGKVGMVFTFPMLIPQIQEEAPDLNYKVMPFPEKAAKATYGVTDTLMVFADSDAKEEAWKFIEFAYKDEWRTKFDHGEGFLPVTKNVAAEDYYKTDKDIAGFAAGLPYAKFAPTIANWEEIADVTTRAMQRVYLGQQTPEEALTAAASEINKIRGK</sequence>
<gene>
    <name evidence="4" type="ORF">IT775_04215</name>
</gene>
<dbReference type="Gene3D" id="3.40.190.10">
    <property type="entry name" value="Periplasmic binding protein-like II"/>
    <property type="match status" value="2"/>
</dbReference>
<evidence type="ECO:0000256" key="3">
    <source>
        <dbReference type="ARBA" id="ARBA00022729"/>
    </source>
</evidence>
<evidence type="ECO:0000256" key="2">
    <source>
        <dbReference type="ARBA" id="ARBA00022448"/>
    </source>
</evidence>
<comment type="similarity">
    <text evidence="1">Belongs to the bacterial solute-binding protein 1 family.</text>
</comment>
<evidence type="ECO:0000313" key="5">
    <source>
        <dbReference type="Proteomes" id="UP001195941"/>
    </source>
</evidence>
<protein>
    <submittedName>
        <fullName evidence="4">Sugar ABC transporter substrate-binding protein</fullName>
    </submittedName>
</protein>
<evidence type="ECO:0000256" key="1">
    <source>
        <dbReference type="ARBA" id="ARBA00008520"/>
    </source>
</evidence>
<dbReference type="SUPFAM" id="SSF53850">
    <property type="entry name" value="Periplasmic binding protein-like II"/>
    <property type="match status" value="1"/>
</dbReference>
<reference evidence="4 5" key="1">
    <citation type="journal article" date="2021" name="Arch. Microbiol.">
        <title>Thalassobius aquimarinus sp. nov., isolated from the Sea of Japan seashore.</title>
        <authorList>
            <person name="Kurilenko V.V."/>
            <person name="Romanenko L.A."/>
            <person name="Chernysheva N.Y."/>
            <person name="Velansky P.V."/>
            <person name="Tekutyeva L.A."/>
            <person name="Isaeva M.P."/>
            <person name="Mikhailov V.V."/>
        </authorList>
    </citation>
    <scope>NUCLEOTIDE SEQUENCE [LARGE SCALE GENOMIC DNA]</scope>
    <source>
        <strain evidence="4 5">KMM 8518</strain>
    </source>
</reference>
<dbReference type="Proteomes" id="UP001195941">
    <property type="component" value="Unassembled WGS sequence"/>
</dbReference>
<organism evidence="4 5">
    <name type="scientific">Thalassovita aquimarina</name>
    <dbReference type="NCBI Taxonomy" id="2785917"/>
    <lineage>
        <taxon>Bacteria</taxon>
        <taxon>Pseudomonadati</taxon>
        <taxon>Pseudomonadota</taxon>
        <taxon>Alphaproteobacteria</taxon>
        <taxon>Rhodobacterales</taxon>
        <taxon>Roseobacteraceae</taxon>
        <taxon>Thalassovita</taxon>
    </lineage>
</organism>
<keyword evidence="3" id="KW-0732">Signal</keyword>
<dbReference type="PANTHER" id="PTHR30061:SF50">
    <property type="entry name" value="MALTOSE_MALTODEXTRIN-BINDING PERIPLASMIC PROTEIN"/>
    <property type="match status" value="1"/>
</dbReference>
<keyword evidence="5" id="KW-1185">Reference proteome</keyword>
<name>A0ABS5HMZ8_9RHOB</name>
<evidence type="ECO:0000313" key="4">
    <source>
        <dbReference type="EMBL" id="MBR9650330.1"/>
    </source>
</evidence>
<dbReference type="CDD" id="cd13585">
    <property type="entry name" value="PBP2_TMBP_like"/>
    <property type="match status" value="1"/>
</dbReference>
<comment type="caution">
    <text evidence="4">The sequence shown here is derived from an EMBL/GenBank/DDBJ whole genome shotgun (WGS) entry which is preliminary data.</text>
</comment>
<proteinExistence type="inferred from homology"/>
<dbReference type="InterPro" id="IPR006059">
    <property type="entry name" value="SBP"/>
</dbReference>
<dbReference type="PANTHER" id="PTHR30061">
    <property type="entry name" value="MALTOSE-BINDING PERIPLASMIC PROTEIN"/>
    <property type="match status" value="1"/>
</dbReference>
<dbReference type="EMBL" id="JADMKU010000003">
    <property type="protein sequence ID" value="MBR9650330.1"/>
    <property type="molecule type" value="Genomic_DNA"/>
</dbReference>